<evidence type="ECO:0008006" key="3">
    <source>
        <dbReference type="Google" id="ProtNLM"/>
    </source>
</evidence>
<evidence type="ECO:0000313" key="1">
    <source>
        <dbReference type="EMBL" id="OAG29458.1"/>
    </source>
</evidence>
<dbReference type="InterPro" id="IPR011990">
    <property type="entry name" value="TPR-like_helical_dom_sf"/>
</dbReference>
<keyword evidence="2" id="KW-1185">Reference proteome</keyword>
<sequence>MKERRREILRLIKQKDLEGAACKCKEYIDRDSDCAKVYIYLGYCYSELGRPNEALGEYRTAETCTDAEEVGTEVLQGMAKVFAEQQSYFEKPTSDQKYEEGIIIKVIHTYHAQDKQEQYAKYVHYLISIYEYTDTQKYIEAICKYLHIATDSPNLPATESLDTEALPKLPITEEEQRRLITGYIRQRLREFHSKFKTLVESGAFSRAYSTVRENLSLIYKEHEEMEKYIAFLGEIDKKAGTRLFLSQLHHLYLPYLGTKVYSTPLALDAFVTVLVECVESKLNLENHLPLIKLIVSDYLDFSGTLGTLSEYKSLLYNTLSPTMVLLRFAERSSHCHAIYKDIEAEVGPAYPLKRQHFTAAIYKNQVNQKLGKDMVYTGTEEFQEMERLYTPITHPTPLKHIITDALSYTNFYFLETALKQAKAAFPSLNTMHVSRSSGTSPCLSAQERLLEAATGLFSLDILRYTAHIDALYIEMVTAHVHVFNGHTNKAYGILEDTHSLMDKARQDARDRSHLPLYAETFAAVDALYGYGKFLAEYITRIAETQGQSAPQTPGKRPSLVVCAYSSEYGRHQLSQKYTEGLKPLSILKCPVNRFSPFFTHMVAFANYEKGNTSLGISMLQGLYEDRENDYHLVSDLAFCLSEQQQEPQALAILDGYLRGRVYREETHLFALSLQLLREAQEWQRVEMRCKDLLCKEKTYKVEMALAESLANQKKFAYALKVVTEIIKREETKPALTSERLLSAHLFTIYLQIKTEDLENLDQQIDQILPKATDNPNIYQTLLRYKKYICAKQIKTAIASEGLSTAVALLQKYRNTPSTPTDSSPLSCAISITDGYAAFLSHALERQNVSGPKLTTEMPATLPDPEKQQLLNTSAKLALLHASIEGTLTNPHLHQRVAKYLKHSRAFGESKGALEAELIVRAAREEDVSRFYEGDRVSEETASARLFLSLLYRPNDLAPSAREYLKHSTLADAPLLQRVAQALAASTTTHAEDLEVVFLHLCRRHSPEDKEIAWIYNELQK</sequence>
<dbReference type="VEuPathDB" id="MicrosporidiaDB:NEDG_00591"/>
<dbReference type="EMBL" id="LTDL01000040">
    <property type="protein sequence ID" value="OAG29458.1"/>
    <property type="molecule type" value="Genomic_DNA"/>
</dbReference>
<reference evidence="1 2" key="1">
    <citation type="submission" date="2016-02" db="EMBL/GenBank/DDBJ databases">
        <title>Discovery of a natural microsporidian pathogen with a broad tissue tropism in Caenorhabditis elegans.</title>
        <authorList>
            <person name="Luallen R.J."/>
            <person name="Reinke A.W."/>
            <person name="Tong L."/>
            <person name="Botts M.R."/>
            <person name="Felix M.-A."/>
            <person name="Troemel E.R."/>
        </authorList>
    </citation>
    <scope>NUCLEOTIDE SEQUENCE [LARGE SCALE GENOMIC DNA]</scope>
    <source>
        <strain evidence="1 2">JUm2807</strain>
    </source>
</reference>
<name>A0A177ECA8_9MICR</name>
<proteinExistence type="predicted"/>
<comment type="caution">
    <text evidence="1">The sequence shown here is derived from an EMBL/GenBank/DDBJ whole genome shotgun (WGS) entry which is preliminary data.</text>
</comment>
<organism evidence="1 2">
    <name type="scientific">Nematocida displodere</name>
    <dbReference type="NCBI Taxonomy" id="1805483"/>
    <lineage>
        <taxon>Eukaryota</taxon>
        <taxon>Fungi</taxon>
        <taxon>Fungi incertae sedis</taxon>
        <taxon>Microsporidia</taxon>
        <taxon>Nematocida</taxon>
    </lineage>
</organism>
<dbReference type="RefSeq" id="XP_067544106.1">
    <property type="nucleotide sequence ID" value="XM_067688009.1"/>
</dbReference>
<gene>
    <name evidence="1" type="ORF">NEDG_00591</name>
</gene>
<evidence type="ECO:0000313" key="2">
    <source>
        <dbReference type="Proteomes" id="UP000185944"/>
    </source>
</evidence>
<dbReference type="AlphaFoldDB" id="A0A177ECA8"/>
<dbReference type="GeneID" id="93646941"/>
<dbReference type="OrthoDB" id="2195818at2759"/>
<dbReference type="SUPFAM" id="SSF48452">
    <property type="entry name" value="TPR-like"/>
    <property type="match status" value="1"/>
</dbReference>
<dbReference type="Gene3D" id="1.25.40.10">
    <property type="entry name" value="Tetratricopeptide repeat domain"/>
    <property type="match status" value="2"/>
</dbReference>
<protein>
    <recommendedName>
        <fullName evidence="3">Tetratricopeptide repeat protein</fullName>
    </recommendedName>
</protein>
<dbReference type="Proteomes" id="UP000185944">
    <property type="component" value="Unassembled WGS sequence"/>
</dbReference>
<accession>A0A177ECA8</accession>